<organism evidence="2 3">
    <name type="scientific">Amphibacillus xylanus (strain ATCC 51415 / DSM 6626 / JCM 7361 / LMG 17667 / NBRC 15112 / Ep01)</name>
    <dbReference type="NCBI Taxonomy" id="698758"/>
    <lineage>
        <taxon>Bacteria</taxon>
        <taxon>Bacillati</taxon>
        <taxon>Bacillota</taxon>
        <taxon>Bacilli</taxon>
        <taxon>Bacillales</taxon>
        <taxon>Bacillaceae</taxon>
        <taxon>Amphibacillus</taxon>
    </lineage>
</organism>
<dbReference type="EMBL" id="AP012050">
    <property type="protein sequence ID" value="BAM48019.1"/>
    <property type="molecule type" value="Genomic_DNA"/>
</dbReference>
<proteinExistence type="predicted"/>
<dbReference type="InterPro" id="IPR058355">
    <property type="entry name" value="DUF8042"/>
</dbReference>
<keyword evidence="3" id="KW-1185">Reference proteome</keyword>
<dbReference type="OrthoDB" id="7869153at2"/>
<protein>
    <recommendedName>
        <fullName evidence="1">DUF8042 domain-containing protein</fullName>
    </recommendedName>
</protein>
<dbReference type="Proteomes" id="UP000006294">
    <property type="component" value="Chromosome"/>
</dbReference>
<dbReference type="KEGG" id="axl:AXY_18870"/>
<reference evidence="2 3" key="1">
    <citation type="submission" date="2011-01" db="EMBL/GenBank/DDBJ databases">
        <title>Whole genome sequence of Amphibacillus xylinus NBRC 15112.</title>
        <authorList>
            <person name="Nakazawa H."/>
            <person name="Katano Y."/>
            <person name="Nakamura S."/>
            <person name="Sasagawa M."/>
            <person name="Fukada J."/>
            <person name="Arai T."/>
            <person name="Sasakura N."/>
            <person name="Mochizuki D."/>
            <person name="Hosoyama A."/>
            <person name="Harada K."/>
            <person name="Horikawa H."/>
            <person name="Kato Y."/>
            <person name="Harada T."/>
            <person name="Sasaki K."/>
            <person name="Sekiguchi M."/>
            <person name="Hodoyama M."/>
            <person name="Nishiko R."/>
            <person name="Narita H."/>
            <person name="Hanamaki A."/>
            <person name="Hata C."/>
            <person name="Konno Y."/>
            <person name="Niimura Y."/>
            <person name="Yamazaki S."/>
            <person name="Fujita N."/>
        </authorList>
    </citation>
    <scope>NUCLEOTIDE SEQUENCE [LARGE SCALE GENOMIC DNA]</scope>
    <source>
        <strain evidence="3">ATCC 51415 / DSM 6626 / JCM 7361 / LMG 17667 / NBRC 15112 / Ep01</strain>
    </source>
</reference>
<dbReference type="RefSeq" id="WP_015010606.1">
    <property type="nucleotide sequence ID" value="NC_018704.1"/>
</dbReference>
<evidence type="ECO:0000259" key="1">
    <source>
        <dbReference type="Pfam" id="PF26154"/>
    </source>
</evidence>
<sequence length="113" mass="13251">MKNIDKQESQQLINIIKTMIEATEHFQKLIREKQLDHAVNMFTSIVEGLTKLDPVFKQLNDQQLTNEKRKLDNAVLLIAKELEQEKDLKVLEITQFNLLPNLNRVITIIKKEN</sequence>
<dbReference type="STRING" id="698758.AXY_18870"/>
<gene>
    <name evidence="2" type="ordered locus">AXY_18870</name>
</gene>
<feature type="domain" description="DUF8042" evidence="1">
    <location>
        <begin position="8"/>
        <end position="109"/>
    </location>
</feature>
<evidence type="ECO:0000313" key="3">
    <source>
        <dbReference type="Proteomes" id="UP000006294"/>
    </source>
</evidence>
<accession>K0IZS1</accession>
<dbReference type="HOGENOM" id="CLU_2128222_0_0_9"/>
<dbReference type="AlphaFoldDB" id="K0IZS1"/>
<name>K0IZS1_AMPXN</name>
<dbReference type="Pfam" id="PF26154">
    <property type="entry name" value="DUF8042"/>
    <property type="match status" value="1"/>
</dbReference>
<evidence type="ECO:0000313" key="2">
    <source>
        <dbReference type="EMBL" id="BAM48019.1"/>
    </source>
</evidence>